<evidence type="ECO:0000256" key="2">
    <source>
        <dbReference type="PROSITE-ProRule" id="PRU00169"/>
    </source>
</evidence>
<keyword evidence="1 2" id="KW-0597">Phosphoprotein</keyword>
<dbReference type="PANTHER" id="PTHR44591">
    <property type="entry name" value="STRESS RESPONSE REGULATOR PROTEIN 1"/>
    <property type="match status" value="1"/>
</dbReference>
<evidence type="ECO:0000256" key="1">
    <source>
        <dbReference type="ARBA" id="ARBA00022553"/>
    </source>
</evidence>
<evidence type="ECO:0000259" key="3">
    <source>
        <dbReference type="PROSITE" id="PS50110"/>
    </source>
</evidence>
<dbReference type="EMBL" id="BAABWU010000002">
    <property type="protein sequence ID" value="GAA6195492.1"/>
    <property type="molecule type" value="Genomic_DNA"/>
</dbReference>
<dbReference type="SUPFAM" id="SSF52172">
    <property type="entry name" value="CheY-like"/>
    <property type="match status" value="1"/>
</dbReference>
<evidence type="ECO:0000313" key="4">
    <source>
        <dbReference type="EMBL" id="GAA6195492.1"/>
    </source>
</evidence>
<evidence type="ECO:0000313" key="5">
    <source>
        <dbReference type="Proteomes" id="UP001441944"/>
    </source>
</evidence>
<dbReference type="PROSITE" id="PS50110">
    <property type="entry name" value="RESPONSE_REGULATORY"/>
    <property type="match status" value="1"/>
</dbReference>
<dbReference type="Pfam" id="PF00072">
    <property type="entry name" value="Response_reg"/>
    <property type="match status" value="1"/>
</dbReference>
<accession>A0ABQ0AHY5</accession>
<name>A0ABQ0AHY5_9RHOB</name>
<proteinExistence type="predicted"/>
<feature type="modified residue" description="4-aspartylphosphate" evidence="2">
    <location>
        <position position="72"/>
    </location>
</feature>
<dbReference type="Gene3D" id="3.40.50.2300">
    <property type="match status" value="1"/>
</dbReference>
<feature type="domain" description="Response regulatory" evidence="3">
    <location>
        <begin position="21"/>
        <end position="139"/>
    </location>
</feature>
<keyword evidence="5" id="KW-1185">Reference proteome</keyword>
<dbReference type="SMART" id="SM00448">
    <property type="entry name" value="REC"/>
    <property type="match status" value="1"/>
</dbReference>
<comment type="caution">
    <text evidence="4">The sequence shown here is derived from an EMBL/GenBank/DDBJ whole genome shotgun (WGS) entry which is preliminary data.</text>
</comment>
<dbReference type="InterPro" id="IPR001789">
    <property type="entry name" value="Sig_transdc_resp-reg_receiver"/>
</dbReference>
<sequence>MQLTHIDHPKQGLLAAQTALEILVFDDDDFDLTRLQRLLQKVDKKVEVHACSSVEQMNDVLDHQVIDLCLLDLRLGDLDGCDVMQSLRRRPDSAELPVVMVSGMQDTESVVRTIKAGCTDFLEKDHLTADKLRQTIFQALTSSMPDPDLTYRLHEASEAVVKGIAKGCIAELQPRLRQIYRQVSFIRNCHNMGLLPDPQALDKIEQNCLAVWRFFDEVEAYADGFSKPVH</sequence>
<organism evidence="4 5">
    <name type="scientific">Pseudophaeobacter arcticus</name>
    <dbReference type="NCBI Taxonomy" id="385492"/>
    <lineage>
        <taxon>Bacteria</taxon>
        <taxon>Pseudomonadati</taxon>
        <taxon>Pseudomonadota</taxon>
        <taxon>Alphaproteobacteria</taxon>
        <taxon>Rhodobacterales</taxon>
        <taxon>Paracoccaceae</taxon>
        <taxon>Pseudophaeobacter</taxon>
    </lineage>
</organism>
<dbReference type="Proteomes" id="UP001441944">
    <property type="component" value="Unassembled WGS sequence"/>
</dbReference>
<dbReference type="InterPro" id="IPR050595">
    <property type="entry name" value="Bact_response_regulator"/>
</dbReference>
<reference evidence="4 5" key="1">
    <citation type="submission" date="2024-04" db="EMBL/GenBank/DDBJ databases">
        <title>Draft genome sequence of Pseudophaeobacter arcticus NBRC 116598.</title>
        <authorList>
            <person name="Miyakawa T."/>
            <person name="Kusuya Y."/>
            <person name="Miura T."/>
        </authorList>
    </citation>
    <scope>NUCLEOTIDE SEQUENCE [LARGE SCALE GENOMIC DNA]</scope>
    <source>
        <strain evidence="4 5">SU-CL00105</strain>
    </source>
</reference>
<dbReference type="PANTHER" id="PTHR44591:SF3">
    <property type="entry name" value="RESPONSE REGULATORY DOMAIN-CONTAINING PROTEIN"/>
    <property type="match status" value="1"/>
</dbReference>
<protein>
    <recommendedName>
        <fullName evidence="3">Response regulatory domain-containing protein</fullName>
    </recommendedName>
</protein>
<gene>
    <name evidence="4" type="ORF">NBRC116598_09360</name>
</gene>
<dbReference type="InterPro" id="IPR011006">
    <property type="entry name" value="CheY-like_superfamily"/>
</dbReference>